<evidence type="ECO:0000313" key="2">
    <source>
        <dbReference type="Proteomes" id="UP001501565"/>
    </source>
</evidence>
<name>A0ABP7MND8_9GAMM</name>
<evidence type="ECO:0000313" key="1">
    <source>
        <dbReference type="EMBL" id="GAA3925110.1"/>
    </source>
</evidence>
<dbReference type="EMBL" id="BAABBN010000007">
    <property type="protein sequence ID" value="GAA3925110.1"/>
    <property type="molecule type" value="Genomic_DNA"/>
</dbReference>
<dbReference type="Proteomes" id="UP001501565">
    <property type="component" value="Unassembled WGS sequence"/>
</dbReference>
<proteinExistence type="predicted"/>
<gene>
    <name evidence="1" type="ORF">GCM10022277_21310</name>
</gene>
<comment type="caution">
    <text evidence="1">The sequence shown here is derived from an EMBL/GenBank/DDBJ whole genome shotgun (WGS) entry which is preliminary data.</text>
</comment>
<accession>A0ABP7MND8</accession>
<protein>
    <submittedName>
        <fullName evidence="1">Uncharacterized protein</fullName>
    </submittedName>
</protein>
<keyword evidence="2" id="KW-1185">Reference proteome</keyword>
<sequence length="60" mass="6813">MEFMTGSHLEAVRLFSIRSVSILSAQNWRINSSLIDVKEFGLIPVTKALGIQEYNNFLVQ</sequence>
<reference evidence="2" key="1">
    <citation type="journal article" date="2019" name="Int. J. Syst. Evol. Microbiol.">
        <title>The Global Catalogue of Microorganisms (GCM) 10K type strain sequencing project: providing services to taxonomists for standard genome sequencing and annotation.</title>
        <authorList>
            <consortium name="The Broad Institute Genomics Platform"/>
            <consortium name="The Broad Institute Genome Sequencing Center for Infectious Disease"/>
            <person name="Wu L."/>
            <person name="Ma J."/>
        </authorList>
    </citation>
    <scope>NUCLEOTIDE SEQUENCE [LARGE SCALE GENOMIC DNA]</scope>
    <source>
        <strain evidence="2">JCM 17551</strain>
    </source>
</reference>
<organism evidence="1 2">
    <name type="scientific">Litoribacillus peritrichatus</name>
    <dbReference type="NCBI Taxonomy" id="718191"/>
    <lineage>
        <taxon>Bacteria</taxon>
        <taxon>Pseudomonadati</taxon>
        <taxon>Pseudomonadota</taxon>
        <taxon>Gammaproteobacteria</taxon>
        <taxon>Oceanospirillales</taxon>
        <taxon>Oceanospirillaceae</taxon>
        <taxon>Litoribacillus</taxon>
    </lineage>
</organism>